<evidence type="ECO:0000313" key="4">
    <source>
        <dbReference type="Proteomes" id="UP001524501"/>
    </source>
</evidence>
<keyword evidence="2" id="KW-0472">Membrane</keyword>
<feature type="compositionally biased region" description="Pro residues" evidence="1">
    <location>
        <begin position="1"/>
        <end position="21"/>
    </location>
</feature>
<evidence type="ECO:0000256" key="1">
    <source>
        <dbReference type="SAM" id="MobiDB-lite"/>
    </source>
</evidence>
<feature type="region of interest" description="Disordered" evidence="1">
    <location>
        <begin position="1"/>
        <end position="22"/>
    </location>
</feature>
<sequence length="195" mass="20164">MTTPEQPPRRPAPPRPVPPRPEFAVTPLRTAPTDATPKAVTVSLTAWIGSFVVLAGIAGAIALDLRAVRDALEASVAADNPSDSAQDITDTVNLTLIVSGAIAIVLVLLALLGIQLLRTRKVAGFFTLVAVGLFSAAGGVGLWTLLSDAGDATAGVLQWAPLAYSALVAVGVLALFTPGVFAWLHRRRRSGSDLA</sequence>
<protein>
    <submittedName>
        <fullName evidence="3">Uncharacterized protein</fullName>
    </submittedName>
</protein>
<dbReference type="EMBL" id="JANFQF010000014">
    <property type="protein sequence ID" value="MCQ4121009.1"/>
    <property type="molecule type" value="Genomic_DNA"/>
</dbReference>
<accession>A0ABT1QFD9</accession>
<comment type="caution">
    <text evidence="3">The sequence shown here is derived from an EMBL/GenBank/DDBJ whole genome shotgun (WGS) entry which is preliminary data.</text>
</comment>
<feature type="transmembrane region" description="Helical" evidence="2">
    <location>
        <begin position="94"/>
        <end position="117"/>
    </location>
</feature>
<dbReference type="Proteomes" id="UP001524501">
    <property type="component" value="Unassembled WGS sequence"/>
</dbReference>
<reference evidence="3 4" key="1">
    <citation type="submission" date="2022-07" db="EMBL/GenBank/DDBJ databases">
        <title>Degradation activity of malathion, p-nitrophenol and potential low-temperature adaptation strategy of Rhodococcus sp. FXJ9.536.</title>
        <authorList>
            <person name="Huang J."/>
            <person name="Huang Y."/>
        </authorList>
    </citation>
    <scope>NUCLEOTIDE SEQUENCE [LARGE SCALE GENOMIC DNA]</scope>
    <source>
        <strain evidence="3 4">FXJ9.536</strain>
    </source>
</reference>
<organism evidence="3 4">
    <name type="scientific">Rhodococcus tibetensis</name>
    <dbReference type="NCBI Taxonomy" id="2965064"/>
    <lineage>
        <taxon>Bacteria</taxon>
        <taxon>Bacillati</taxon>
        <taxon>Actinomycetota</taxon>
        <taxon>Actinomycetes</taxon>
        <taxon>Mycobacteriales</taxon>
        <taxon>Nocardiaceae</taxon>
        <taxon>Rhodococcus</taxon>
    </lineage>
</organism>
<keyword evidence="2" id="KW-1133">Transmembrane helix</keyword>
<feature type="transmembrane region" description="Helical" evidence="2">
    <location>
        <begin position="39"/>
        <end position="63"/>
    </location>
</feature>
<feature type="transmembrane region" description="Helical" evidence="2">
    <location>
        <begin position="124"/>
        <end position="143"/>
    </location>
</feature>
<gene>
    <name evidence="3" type="ORF">NOF53_17865</name>
</gene>
<keyword evidence="2" id="KW-0812">Transmembrane</keyword>
<name>A0ABT1QFD9_9NOCA</name>
<dbReference type="RefSeq" id="WP_255971112.1">
    <property type="nucleotide sequence ID" value="NZ_JANFQF010000014.1"/>
</dbReference>
<feature type="transmembrane region" description="Helical" evidence="2">
    <location>
        <begin position="163"/>
        <end position="184"/>
    </location>
</feature>
<evidence type="ECO:0000256" key="2">
    <source>
        <dbReference type="SAM" id="Phobius"/>
    </source>
</evidence>
<keyword evidence="4" id="KW-1185">Reference proteome</keyword>
<proteinExistence type="predicted"/>
<evidence type="ECO:0000313" key="3">
    <source>
        <dbReference type="EMBL" id="MCQ4121009.1"/>
    </source>
</evidence>